<proteinExistence type="predicted"/>
<gene>
    <name evidence="1" type="ORF">EDM52_19870</name>
</gene>
<sequence>MVERLQYIEILQVPWHCGTGVIWSKYSIPHFTHISYKRCDDVKKSLPFETMVGTFANFKAF</sequence>
<dbReference type="AlphaFoldDB" id="A0A3M8BZ94"/>
<comment type="caution">
    <text evidence="1">The sequence shown here is derived from an EMBL/GenBank/DDBJ whole genome shotgun (WGS) entry which is preliminary data.</text>
</comment>
<accession>A0A3M8BZ94</accession>
<dbReference type="EMBL" id="RHHR01000042">
    <property type="protein sequence ID" value="RNB68659.1"/>
    <property type="molecule type" value="Genomic_DNA"/>
</dbReference>
<evidence type="ECO:0000313" key="2">
    <source>
        <dbReference type="Proteomes" id="UP000282028"/>
    </source>
</evidence>
<keyword evidence="2" id="KW-1185">Reference proteome</keyword>
<evidence type="ECO:0000313" key="1">
    <source>
        <dbReference type="EMBL" id="RNB68659.1"/>
    </source>
</evidence>
<organism evidence="1 2">
    <name type="scientific">Brevibacillus invocatus</name>
    <dbReference type="NCBI Taxonomy" id="173959"/>
    <lineage>
        <taxon>Bacteria</taxon>
        <taxon>Bacillati</taxon>
        <taxon>Bacillota</taxon>
        <taxon>Bacilli</taxon>
        <taxon>Bacillales</taxon>
        <taxon>Paenibacillaceae</taxon>
        <taxon>Brevibacillus</taxon>
    </lineage>
</organism>
<protein>
    <submittedName>
        <fullName evidence="1">Uncharacterized protein</fullName>
    </submittedName>
</protein>
<dbReference type="Proteomes" id="UP000282028">
    <property type="component" value="Unassembled WGS sequence"/>
</dbReference>
<name>A0A3M8BZ94_9BACL</name>
<reference evidence="1 2" key="1">
    <citation type="submission" date="2018-10" db="EMBL/GenBank/DDBJ databases">
        <title>Phylogenomics of Brevibacillus.</title>
        <authorList>
            <person name="Dunlap C."/>
        </authorList>
    </citation>
    <scope>NUCLEOTIDE SEQUENCE [LARGE SCALE GENOMIC DNA]</scope>
    <source>
        <strain evidence="1 2">JCM 12215</strain>
    </source>
</reference>